<accession>A0A5J4P491</accession>
<dbReference type="AlphaFoldDB" id="A0A5J4P491"/>
<name>A0A5J4P491_9ZZZZ</name>
<organism evidence="1">
    <name type="scientific">termite gut metagenome</name>
    <dbReference type="NCBI Taxonomy" id="433724"/>
    <lineage>
        <taxon>unclassified sequences</taxon>
        <taxon>metagenomes</taxon>
        <taxon>organismal metagenomes</taxon>
    </lineage>
</organism>
<dbReference type="EMBL" id="SNRY01011796">
    <property type="protein sequence ID" value="KAA6304085.1"/>
    <property type="molecule type" value="Genomic_DNA"/>
</dbReference>
<feature type="non-terminal residue" evidence="1">
    <location>
        <position position="1"/>
    </location>
</feature>
<evidence type="ECO:0000313" key="1">
    <source>
        <dbReference type="EMBL" id="KAA6304085.1"/>
    </source>
</evidence>
<proteinExistence type="predicted"/>
<protein>
    <submittedName>
        <fullName evidence="1">Uncharacterized protein</fullName>
    </submittedName>
</protein>
<sequence>NPNSKFYLKDGLWKEHWPGYHFLEETQEIMKKIRILVKP</sequence>
<gene>
    <name evidence="1" type="ORF">EZS27_044272</name>
</gene>
<comment type="caution">
    <text evidence="1">The sequence shown here is derived from an EMBL/GenBank/DDBJ whole genome shotgun (WGS) entry which is preliminary data.</text>
</comment>
<reference evidence="1" key="1">
    <citation type="submission" date="2019-03" db="EMBL/GenBank/DDBJ databases">
        <title>Single cell metagenomics reveals metabolic interactions within the superorganism composed of flagellate Streblomastix strix and complex community of Bacteroidetes bacteria on its surface.</title>
        <authorList>
            <person name="Treitli S.C."/>
            <person name="Kolisko M."/>
            <person name="Husnik F."/>
            <person name="Keeling P."/>
            <person name="Hampl V."/>
        </authorList>
    </citation>
    <scope>NUCLEOTIDE SEQUENCE</scope>
    <source>
        <strain evidence="1">STM</strain>
    </source>
</reference>